<dbReference type="InterPro" id="IPR002376">
    <property type="entry name" value="Formyl_transf_N"/>
</dbReference>
<organism evidence="8 9">
    <name type="scientific">Saprospira grandis DSM 2844</name>
    <dbReference type="NCBI Taxonomy" id="694433"/>
    <lineage>
        <taxon>Bacteria</taxon>
        <taxon>Pseudomonadati</taxon>
        <taxon>Bacteroidota</taxon>
        <taxon>Saprospiria</taxon>
        <taxon>Saprospirales</taxon>
        <taxon>Saprospiraceae</taxon>
        <taxon>Saprospira</taxon>
    </lineage>
</organism>
<dbReference type="InterPro" id="IPR005793">
    <property type="entry name" value="Formyl_trans_C"/>
</dbReference>
<dbReference type="NCBIfam" id="TIGR00460">
    <property type="entry name" value="fmt"/>
    <property type="match status" value="1"/>
</dbReference>
<dbReference type="Gene3D" id="3.40.50.12230">
    <property type="match status" value="1"/>
</dbReference>
<dbReference type="RefSeq" id="WP_002656603.1">
    <property type="nucleotide sequence ID" value="NZ_JH719942.1"/>
</dbReference>
<dbReference type="Pfam" id="PF00551">
    <property type="entry name" value="Formyl_trans_N"/>
    <property type="match status" value="1"/>
</dbReference>
<proteinExistence type="inferred from homology"/>
<evidence type="ECO:0000259" key="7">
    <source>
        <dbReference type="Pfam" id="PF02911"/>
    </source>
</evidence>
<keyword evidence="3 5" id="KW-0808">Transferase</keyword>
<dbReference type="EC" id="2.1.2.9" evidence="2 5"/>
<dbReference type="CDD" id="cd08704">
    <property type="entry name" value="Met_tRNA_FMT_C"/>
    <property type="match status" value="1"/>
</dbReference>
<dbReference type="PANTHER" id="PTHR11138:SF5">
    <property type="entry name" value="METHIONYL-TRNA FORMYLTRANSFERASE, MITOCHONDRIAL"/>
    <property type="match status" value="1"/>
</dbReference>
<dbReference type="AlphaFoldDB" id="J1I152"/>
<dbReference type="HOGENOM" id="CLU_033347_1_1_10"/>
<dbReference type="InterPro" id="IPR041711">
    <property type="entry name" value="Met-tRNA-FMT_N"/>
</dbReference>
<dbReference type="InterPro" id="IPR011034">
    <property type="entry name" value="Formyl_transferase-like_C_sf"/>
</dbReference>
<dbReference type="SUPFAM" id="SSF50486">
    <property type="entry name" value="FMT C-terminal domain-like"/>
    <property type="match status" value="1"/>
</dbReference>
<comment type="similarity">
    <text evidence="1 5">Belongs to the Fmt family.</text>
</comment>
<evidence type="ECO:0000256" key="1">
    <source>
        <dbReference type="ARBA" id="ARBA00010699"/>
    </source>
</evidence>
<evidence type="ECO:0000259" key="6">
    <source>
        <dbReference type="Pfam" id="PF00551"/>
    </source>
</evidence>
<dbReference type="GO" id="GO:0004479">
    <property type="term" value="F:methionyl-tRNA formyltransferase activity"/>
    <property type="evidence" value="ECO:0007669"/>
    <property type="project" value="UniProtKB-UniRule"/>
</dbReference>
<dbReference type="InterPro" id="IPR005794">
    <property type="entry name" value="Fmt"/>
</dbReference>
<dbReference type="PANTHER" id="PTHR11138">
    <property type="entry name" value="METHIONYL-TRNA FORMYLTRANSFERASE"/>
    <property type="match status" value="1"/>
</dbReference>
<reference evidence="9" key="1">
    <citation type="journal article" date="2012" name="Stand. Genomic Sci.">
        <title>Permanent draft genome sequence of the gliding predator Saprospira grandis strain Sa g1 (= HR1).</title>
        <authorList>
            <person name="Mavromatis K."/>
            <person name="Chertkov O."/>
            <person name="Lapidus A."/>
            <person name="Nolan M."/>
            <person name="Lucas S."/>
            <person name="Tice H."/>
            <person name="Del Rio T.G."/>
            <person name="Cheng J.F."/>
            <person name="Han C."/>
            <person name="Tapia R."/>
            <person name="Bruce D."/>
            <person name="Goodwin L.A."/>
            <person name="Pitluck S."/>
            <person name="Huntemann M."/>
            <person name="Liolios K."/>
            <person name="Pagani I."/>
            <person name="Ivanova N."/>
            <person name="Mikhailova N."/>
            <person name="Pati A."/>
            <person name="Chen A."/>
            <person name="Palaniappan K."/>
            <person name="Land M."/>
            <person name="Brambilla E.M."/>
            <person name="Rohde M."/>
            <person name="Spring S."/>
            <person name="Goker M."/>
            <person name="Detter J.C."/>
            <person name="Bristow J."/>
            <person name="Eisen J.A."/>
            <person name="Markowitz V."/>
            <person name="Hugenholtz P."/>
            <person name="Kyrpides N.C."/>
            <person name="Klenk H.P."/>
            <person name="Woyke T."/>
        </authorList>
    </citation>
    <scope>NUCLEOTIDE SEQUENCE [LARGE SCALE GENOMIC DNA]</scope>
    <source>
        <strain evidence="9">DSM 2844</strain>
    </source>
</reference>
<dbReference type="Proteomes" id="UP000005113">
    <property type="component" value="Unassembled WGS sequence"/>
</dbReference>
<accession>J1I152</accession>
<dbReference type="SUPFAM" id="SSF53328">
    <property type="entry name" value="Formyltransferase"/>
    <property type="match status" value="1"/>
</dbReference>
<evidence type="ECO:0000256" key="3">
    <source>
        <dbReference type="ARBA" id="ARBA00022679"/>
    </source>
</evidence>
<dbReference type="InterPro" id="IPR036477">
    <property type="entry name" value="Formyl_transf_N_sf"/>
</dbReference>
<dbReference type="HAMAP" id="MF_00182">
    <property type="entry name" value="Formyl_trans"/>
    <property type="match status" value="1"/>
</dbReference>
<dbReference type="InterPro" id="IPR044135">
    <property type="entry name" value="Met-tRNA-FMT_C"/>
</dbReference>
<dbReference type="CDD" id="cd08646">
    <property type="entry name" value="FMT_core_Met-tRNA-FMT_N"/>
    <property type="match status" value="1"/>
</dbReference>
<evidence type="ECO:0000313" key="9">
    <source>
        <dbReference type="Proteomes" id="UP000005113"/>
    </source>
</evidence>
<comment type="catalytic activity">
    <reaction evidence="5">
        <text>L-methionyl-tRNA(fMet) + (6R)-10-formyltetrahydrofolate = N-formyl-L-methionyl-tRNA(fMet) + (6S)-5,6,7,8-tetrahydrofolate + H(+)</text>
        <dbReference type="Rhea" id="RHEA:24380"/>
        <dbReference type="Rhea" id="RHEA-COMP:9952"/>
        <dbReference type="Rhea" id="RHEA-COMP:9953"/>
        <dbReference type="ChEBI" id="CHEBI:15378"/>
        <dbReference type="ChEBI" id="CHEBI:57453"/>
        <dbReference type="ChEBI" id="CHEBI:78530"/>
        <dbReference type="ChEBI" id="CHEBI:78844"/>
        <dbReference type="ChEBI" id="CHEBI:195366"/>
        <dbReference type="EC" id="2.1.2.9"/>
    </reaction>
</comment>
<evidence type="ECO:0000256" key="4">
    <source>
        <dbReference type="ARBA" id="ARBA00022917"/>
    </source>
</evidence>
<comment type="function">
    <text evidence="5">Attaches a formyl group to the free amino group of methionyl-tRNA(fMet). The formyl group appears to play a dual role in the initiator identity of N-formylmethionyl-tRNA by promoting its recognition by IF2 and preventing the misappropriation of this tRNA by the elongation apparatus.</text>
</comment>
<feature type="binding site" evidence="5">
    <location>
        <begin position="110"/>
        <end position="113"/>
    </location>
    <ligand>
        <name>(6S)-5,6,7,8-tetrahydrofolate</name>
        <dbReference type="ChEBI" id="CHEBI:57453"/>
    </ligand>
</feature>
<evidence type="ECO:0000256" key="5">
    <source>
        <dbReference type="HAMAP-Rule" id="MF_00182"/>
    </source>
</evidence>
<name>J1I152_9BACT</name>
<feature type="domain" description="Formyl transferase N-terminal" evidence="6">
    <location>
        <begin position="1"/>
        <end position="175"/>
    </location>
</feature>
<sequence length="312" mass="34994">MRIIFMGTPDFAVPSLQALVEAPDLEVVAVVTSTDKWGGRGNKTLLQSAVKKYAQSQNIPVLQPEKFRNPDFLEELRSYKADLQVVVAFKMLPKMVWDMPKLGSMNLHGSLLPKYRGAAPLNWAVINGEKETGLTTFLLQHEIDTGELLLQYKTPIGPAETVGELHDRLMIAGGDLVLRSVRLLKTSDYQTQPQAETEVCHAPKIFHQDCQINFQQGAQKVFDFIRGLSPYPVAWTKVGGKKLKIYRSQIIFAEQNASPGSIWTDGKKFLRIAVQGAWLDILELQAEKRKRMDVQTFLNGQELSASKVDELD</sequence>
<gene>
    <name evidence="5" type="primary">fmt</name>
    <name evidence="8" type="ORF">SapgrDRAFT_0240</name>
</gene>
<feature type="domain" description="Formyl transferase C-terminal" evidence="7">
    <location>
        <begin position="204"/>
        <end position="301"/>
    </location>
</feature>
<evidence type="ECO:0000256" key="2">
    <source>
        <dbReference type="ARBA" id="ARBA00012261"/>
    </source>
</evidence>
<evidence type="ECO:0000313" key="8">
    <source>
        <dbReference type="EMBL" id="EJF51993.1"/>
    </source>
</evidence>
<keyword evidence="4 5" id="KW-0648">Protein biosynthesis</keyword>
<protein>
    <recommendedName>
        <fullName evidence="2 5">Methionyl-tRNA formyltransferase</fullName>
        <ecNumber evidence="2 5">2.1.2.9</ecNumber>
    </recommendedName>
</protein>
<dbReference type="GO" id="GO:0005829">
    <property type="term" value="C:cytosol"/>
    <property type="evidence" value="ECO:0007669"/>
    <property type="project" value="TreeGrafter"/>
</dbReference>
<dbReference type="Pfam" id="PF02911">
    <property type="entry name" value="Formyl_trans_C"/>
    <property type="match status" value="1"/>
</dbReference>
<dbReference type="EMBL" id="JH719942">
    <property type="protein sequence ID" value="EJF51993.1"/>
    <property type="molecule type" value="Genomic_DNA"/>
</dbReference>